<comment type="function">
    <text evidence="9">Component of the replication protein A complex (RPA) required for DNA recombination, repair and replication. The activity of RPA is mediated by single-stranded DNA binding and protein interactions. Required fo cell division in meristems. Involved in the maintenance of transcriptional epigenetic gene silencing (TGS) at specific loci (including some transposons) by regulating histone H3 acetylation, 'Lys-4' and 'Lys-9' methylation.</text>
</comment>
<sequence length="189" mass="21399">MVLNKADRATEVTFVIDDGTGRIECIRWVNDPVETREMESIMEGMYVRAHGQLRGFQGKKLLTVFGIRPVTDFDEITHHFVECIYVHSYNTKLKKQQAVNIHAYQTAPSNHFTGHYGAADGLNGINKMVFDYLLLPASVAKEHGVHQEELVNQLGIPLDKIMAALKYLVDESLLYNTVDDYHFKSTVNG</sequence>
<dbReference type="PANTHER" id="PTHR13989:SF16">
    <property type="entry name" value="REPLICATION PROTEIN A2"/>
    <property type="match status" value="1"/>
</dbReference>
<evidence type="ECO:0000256" key="4">
    <source>
        <dbReference type="ARBA" id="ARBA00022763"/>
    </source>
</evidence>
<comment type="subcellular location">
    <subcellularLocation>
        <location evidence="1">Nucleus</location>
    </subcellularLocation>
</comment>
<dbReference type="AlphaFoldDB" id="A0AAD5C1Y1"/>
<evidence type="ECO:0000256" key="1">
    <source>
        <dbReference type="ARBA" id="ARBA00004123"/>
    </source>
</evidence>
<evidence type="ECO:0000313" key="12">
    <source>
        <dbReference type="EMBL" id="KAI7733582.1"/>
    </source>
</evidence>
<dbReference type="SUPFAM" id="SSF46785">
    <property type="entry name" value="Winged helix' DNA-binding domain"/>
    <property type="match status" value="1"/>
</dbReference>
<dbReference type="InterPro" id="IPR004365">
    <property type="entry name" value="NA-bd_OB_tRNA"/>
</dbReference>
<evidence type="ECO:0000256" key="6">
    <source>
        <dbReference type="ARBA" id="ARBA00023172"/>
    </source>
</evidence>
<dbReference type="GO" id="GO:0035861">
    <property type="term" value="C:site of double-strand break"/>
    <property type="evidence" value="ECO:0007669"/>
    <property type="project" value="TreeGrafter"/>
</dbReference>
<evidence type="ECO:0000313" key="13">
    <source>
        <dbReference type="Proteomes" id="UP001206925"/>
    </source>
</evidence>
<dbReference type="PANTHER" id="PTHR13989">
    <property type="entry name" value="REPLICATION PROTEIN A-RELATED"/>
    <property type="match status" value="1"/>
</dbReference>
<dbReference type="InterPro" id="IPR036390">
    <property type="entry name" value="WH_DNA-bd_sf"/>
</dbReference>
<dbReference type="InterPro" id="IPR012340">
    <property type="entry name" value="NA-bd_OB-fold"/>
</dbReference>
<evidence type="ECO:0000259" key="10">
    <source>
        <dbReference type="Pfam" id="PF01336"/>
    </source>
</evidence>
<evidence type="ECO:0000259" key="11">
    <source>
        <dbReference type="Pfam" id="PF08784"/>
    </source>
</evidence>
<dbReference type="GO" id="GO:0000781">
    <property type="term" value="C:chromosome, telomeric region"/>
    <property type="evidence" value="ECO:0007669"/>
    <property type="project" value="TreeGrafter"/>
</dbReference>
<dbReference type="SUPFAM" id="SSF50249">
    <property type="entry name" value="Nucleic acid-binding proteins"/>
    <property type="match status" value="1"/>
</dbReference>
<dbReference type="EMBL" id="JAMZMK010009941">
    <property type="protein sequence ID" value="KAI7733582.1"/>
    <property type="molecule type" value="Genomic_DNA"/>
</dbReference>
<name>A0AAD5C1Y1_AMBAR</name>
<dbReference type="FunFam" id="1.10.10.10:FF:000168">
    <property type="entry name" value="Replication protein A 32 kDa subunit"/>
    <property type="match status" value="1"/>
</dbReference>
<evidence type="ECO:0000256" key="7">
    <source>
        <dbReference type="ARBA" id="ARBA00023204"/>
    </source>
</evidence>
<keyword evidence="7" id="KW-0234">DNA repair</keyword>
<evidence type="ECO:0000256" key="3">
    <source>
        <dbReference type="ARBA" id="ARBA00022705"/>
    </source>
</evidence>
<keyword evidence="5" id="KW-0238">DNA-binding</keyword>
<dbReference type="GO" id="GO:0003697">
    <property type="term" value="F:single-stranded DNA binding"/>
    <property type="evidence" value="ECO:0007669"/>
    <property type="project" value="TreeGrafter"/>
</dbReference>
<evidence type="ECO:0000256" key="5">
    <source>
        <dbReference type="ARBA" id="ARBA00023125"/>
    </source>
</evidence>
<keyword evidence="6" id="KW-0233">DNA recombination</keyword>
<dbReference type="Pfam" id="PF08784">
    <property type="entry name" value="RPA_C"/>
    <property type="match status" value="1"/>
</dbReference>
<keyword evidence="13" id="KW-1185">Reference proteome</keyword>
<evidence type="ECO:0000256" key="9">
    <source>
        <dbReference type="ARBA" id="ARBA00057177"/>
    </source>
</evidence>
<keyword evidence="4" id="KW-0227">DNA damage</keyword>
<reference evidence="12" key="1">
    <citation type="submission" date="2022-06" db="EMBL/GenBank/DDBJ databases">
        <title>Uncovering the hologenomic basis of an extraordinary plant invasion.</title>
        <authorList>
            <person name="Bieker V.C."/>
            <person name="Martin M.D."/>
            <person name="Gilbert T."/>
            <person name="Hodgins K."/>
            <person name="Battlay P."/>
            <person name="Petersen B."/>
            <person name="Wilson J."/>
        </authorList>
    </citation>
    <scope>NUCLEOTIDE SEQUENCE</scope>
    <source>
        <strain evidence="12">AA19_3_7</strain>
        <tissue evidence="12">Leaf</tissue>
    </source>
</reference>
<dbReference type="InterPro" id="IPR014892">
    <property type="entry name" value="RPA_C"/>
</dbReference>
<dbReference type="CDD" id="cd04478">
    <property type="entry name" value="RPA2_DBD_D"/>
    <property type="match status" value="1"/>
</dbReference>
<dbReference type="InterPro" id="IPR040260">
    <property type="entry name" value="RFA2-like"/>
</dbReference>
<keyword evidence="8" id="KW-0539">Nucleus</keyword>
<dbReference type="Gene3D" id="2.40.50.140">
    <property type="entry name" value="Nucleic acid-binding proteins"/>
    <property type="match status" value="1"/>
</dbReference>
<comment type="caution">
    <text evidence="12">The sequence shown here is derived from an EMBL/GenBank/DDBJ whole genome shotgun (WGS) entry which is preliminary data.</text>
</comment>
<dbReference type="Proteomes" id="UP001206925">
    <property type="component" value="Unassembled WGS sequence"/>
</dbReference>
<evidence type="ECO:0000256" key="2">
    <source>
        <dbReference type="ARBA" id="ARBA00007815"/>
    </source>
</evidence>
<dbReference type="GO" id="GO:0000724">
    <property type="term" value="P:double-strand break repair via homologous recombination"/>
    <property type="evidence" value="ECO:0007669"/>
    <property type="project" value="TreeGrafter"/>
</dbReference>
<dbReference type="Pfam" id="PF01336">
    <property type="entry name" value="tRNA_anti-codon"/>
    <property type="match status" value="1"/>
</dbReference>
<keyword evidence="3" id="KW-0235">DNA replication</keyword>
<dbReference type="GO" id="GO:0006289">
    <property type="term" value="P:nucleotide-excision repair"/>
    <property type="evidence" value="ECO:0007669"/>
    <property type="project" value="TreeGrafter"/>
</dbReference>
<gene>
    <name evidence="12" type="ORF">M8C21_005184</name>
</gene>
<feature type="domain" description="OB" evidence="10">
    <location>
        <begin position="6"/>
        <end position="68"/>
    </location>
</feature>
<dbReference type="FunFam" id="2.40.50.140:FF:000184">
    <property type="entry name" value="replication protein A 32 kDa subunit A-like"/>
    <property type="match status" value="1"/>
</dbReference>
<dbReference type="Gene3D" id="1.10.10.10">
    <property type="entry name" value="Winged helix-like DNA-binding domain superfamily/Winged helix DNA-binding domain"/>
    <property type="match status" value="1"/>
</dbReference>
<dbReference type="InterPro" id="IPR036388">
    <property type="entry name" value="WH-like_DNA-bd_sf"/>
</dbReference>
<proteinExistence type="inferred from homology"/>
<evidence type="ECO:0000256" key="8">
    <source>
        <dbReference type="ARBA" id="ARBA00023242"/>
    </source>
</evidence>
<accession>A0AAD5C1Y1</accession>
<organism evidence="12 13">
    <name type="scientific">Ambrosia artemisiifolia</name>
    <name type="common">Common ragweed</name>
    <dbReference type="NCBI Taxonomy" id="4212"/>
    <lineage>
        <taxon>Eukaryota</taxon>
        <taxon>Viridiplantae</taxon>
        <taxon>Streptophyta</taxon>
        <taxon>Embryophyta</taxon>
        <taxon>Tracheophyta</taxon>
        <taxon>Spermatophyta</taxon>
        <taxon>Magnoliopsida</taxon>
        <taxon>eudicotyledons</taxon>
        <taxon>Gunneridae</taxon>
        <taxon>Pentapetalae</taxon>
        <taxon>asterids</taxon>
        <taxon>campanulids</taxon>
        <taxon>Asterales</taxon>
        <taxon>Asteraceae</taxon>
        <taxon>Asteroideae</taxon>
        <taxon>Heliantheae alliance</taxon>
        <taxon>Heliantheae</taxon>
        <taxon>Ambrosia</taxon>
    </lineage>
</organism>
<dbReference type="GO" id="GO:0006260">
    <property type="term" value="P:DNA replication"/>
    <property type="evidence" value="ECO:0007669"/>
    <property type="project" value="UniProtKB-KW"/>
</dbReference>
<protein>
    <submittedName>
        <fullName evidence="12">Uncharacterized protein</fullName>
    </submittedName>
</protein>
<dbReference type="GO" id="GO:0005662">
    <property type="term" value="C:DNA replication factor A complex"/>
    <property type="evidence" value="ECO:0007669"/>
    <property type="project" value="TreeGrafter"/>
</dbReference>
<feature type="domain" description="Replication protein A C-terminal" evidence="11">
    <location>
        <begin position="103"/>
        <end position="181"/>
    </location>
</feature>
<comment type="similarity">
    <text evidence="2">Belongs to the replication factor A protein 2 family.</text>
</comment>